<keyword evidence="6 11" id="KW-1133">Transmembrane helix</keyword>
<dbReference type="EMBL" id="CAHIKZ030001913">
    <property type="protein sequence ID" value="CAE1277222.1"/>
    <property type="molecule type" value="Genomic_DNA"/>
</dbReference>
<proteinExistence type="inferred from homology"/>
<protein>
    <recommendedName>
        <fullName evidence="3">Transmembrane protein 242</fullName>
    </recommendedName>
</protein>
<dbReference type="OrthoDB" id="2378895at2759"/>
<evidence type="ECO:0000256" key="10">
    <source>
        <dbReference type="SAM" id="MobiDB-lite"/>
    </source>
</evidence>
<evidence type="ECO:0000256" key="9">
    <source>
        <dbReference type="ARBA" id="ARBA00045905"/>
    </source>
</evidence>
<keyword evidence="7" id="KW-0496">Mitochondrion</keyword>
<dbReference type="GO" id="GO:0005743">
    <property type="term" value="C:mitochondrial inner membrane"/>
    <property type="evidence" value="ECO:0007669"/>
    <property type="project" value="UniProtKB-SubCell"/>
</dbReference>
<feature type="region of interest" description="Disordered" evidence="10">
    <location>
        <begin position="1"/>
        <end position="24"/>
    </location>
</feature>
<keyword evidence="4 11" id="KW-0812">Transmembrane</keyword>
<evidence type="ECO:0000313" key="12">
    <source>
        <dbReference type="EMBL" id="CAE1277222.1"/>
    </source>
</evidence>
<name>A0A812CRT2_ACAPH</name>
<comment type="caution">
    <text evidence="12">The sequence shown here is derived from an EMBL/GenBank/DDBJ whole genome shotgun (WGS) entry which is preliminary data.</text>
</comment>
<evidence type="ECO:0000256" key="11">
    <source>
        <dbReference type="SAM" id="Phobius"/>
    </source>
</evidence>
<organism evidence="12 13">
    <name type="scientific">Acanthosepion pharaonis</name>
    <name type="common">Pharaoh cuttlefish</name>
    <name type="synonym">Sepia pharaonis</name>
    <dbReference type="NCBI Taxonomy" id="158019"/>
    <lineage>
        <taxon>Eukaryota</taxon>
        <taxon>Metazoa</taxon>
        <taxon>Spiralia</taxon>
        <taxon>Lophotrochozoa</taxon>
        <taxon>Mollusca</taxon>
        <taxon>Cephalopoda</taxon>
        <taxon>Coleoidea</taxon>
        <taxon>Decapodiformes</taxon>
        <taxon>Sepiida</taxon>
        <taxon>Sepiina</taxon>
        <taxon>Sepiidae</taxon>
        <taxon>Acanthosepion</taxon>
    </lineage>
</organism>
<evidence type="ECO:0000256" key="6">
    <source>
        <dbReference type="ARBA" id="ARBA00022989"/>
    </source>
</evidence>
<evidence type="ECO:0000256" key="8">
    <source>
        <dbReference type="ARBA" id="ARBA00023136"/>
    </source>
</evidence>
<keyword evidence="5" id="KW-0999">Mitochondrion inner membrane</keyword>
<keyword evidence="13" id="KW-1185">Reference proteome</keyword>
<evidence type="ECO:0000256" key="2">
    <source>
        <dbReference type="ARBA" id="ARBA00007570"/>
    </source>
</evidence>
<feature type="transmembrane region" description="Helical" evidence="11">
    <location>
        <begin position="54"/>
        <end position="76"/>
    </location>
</feature>
<dbReference type="AlphaFoldDB" id="A0A812CRT2"/>
<evidence type="ECO:0000313" key="13">
    <source>
        <dbReference type="Proteomes" id="UP000597762"/>
    </source>
</evidence>
<evidence type="ECO:0000256" key="1">
    <source>
        <dbReference type="ARBA" id="ARBA00004448"/>
    </source>
</evidence>
<comment type="subcellular location">
    <subcellularLocation>
        <location evidence="1">Mitochondrion inner membrane</location>
        <topology evidence="1">Multi-pass membrane protein</topology>
    </subcellularLocation>
</comment>
<feature type="transmembrane region" description="Helical" evidence="11">
    <location>
        <begin position="105"/>
        <end position="125"/>
    </location>
</feature>
<comment type="similarity">
    <text evidence="2">Belongs to the TMEM242 family.</text>
</comment>
<keyword evidence="8 11" id="KW-0472">Membrane</keyword>
<dbReference type="InterPro" id="IPR009792">
    <property type="entry name" value="TMEM242"/>
</dbReference>
<accession>A0A812CRT2</accession>
<evidence type="ECO:0000256" key="3">
    <source>
        <dbReference type="ARBA" id="ARBA00013934"/>
    </source>
</evidence>
<comment type="function">
    <text evidence="9">Scaffold protein that participates in the c-ring assembly of mitochondrial ATP synthase (F(1)F(0) ATP synthase or complex V) by facilitating the membrane insertion and oligomer formation of the subunit c/ATP5MC3. Participates in the incorporation of the c-ring into vestigial complexes. Additionally influences the incorporation of subunits MT-ATP6, MT-ATP8, ATP5MJ, and ATP5MK in the ATP synthase.</text>
</comment>
<dbReference type="Proteomes" id="UP000597762">
    <property type="component" value="Unassembled WGS sequence"/>
</dbReference>
<dbReference type="PANTHER" id="PTHR13141:SF4">
    <property type="entry name" value="TRANSMEMBRANE PROTEIN 242"/>
    <property type="match status" value="1"/>
</dbReference>
<evidence type="ECO:0000256" key="7">
    <source>
        <dbReference type="ARBA" id="ARBA00023128"/>
    </source>
</evidence>
<gene>
    <name evidence="12" type="ORF">SPHA_40490</name>
</gene>
<sequence>MVSVDSMPSDTDKNKSTKNGANSITVMSGYSDNGDNLSVDQSSKKSKLSNLKGAVFITSLAGFSLLFGFGATLAMAKKKDPAMFAKTLVPSREIPETGHSFAARALAWGTLYSVSGFSLFCFGIWKMLGVHNLIEFREKMQNLFPQVKPKKFAQNERTEFANLTDLMQYIIDLDAKEKRKKQSLKSSLSSGVTEN</sequence>
<evidence type="ECO:0000256" key="5">
    <source>
        <dbReference type="ARBA" id="ARBA00022792"/>
    </source>
</evidence>
<evidence type="ECO:0000256" key="4">
    <source>
        <dbReference type="ARBA" id="ARBA00022692"/>
    </source>
</evidence>
<dbReference type="PANTHER" id="PTHR13141">
    <property type="entry name" value="TRANSMEMBRANE PROTEIN 242"/>
    <property type="match status" value="1"/>
</dbReference>
<reference evidence="12" key="1">
    <citation type="submission" date="2021-01" db="EMBL/GenBank/DDBJ databases">
        <authorList>
            <person name="Li R."/>
            <person name="Bekaert M."/>
        </authorList>
    </citation>
    <scope>NUCLEOTIDE SEQUENCE</scope>
    <source>
        <strain evidence="12">Farmed</strain>
    </source>
</reference>
<dbReference type="Pfam" id="PF07096">
    <property type="entry name" value="DUF1358"/>
    <property type="match status" value="1"/>
</dbReference>